<feature type="compositionally biased region" description="Pro residues" evidence="1">
    <location>
        <begin position="186"/>
        <end position="195"/>
    </location>
</feature>
<proteinExistence type="predicted"/>
<organism evidence="2 3">
    <name type="scientific">Bombardia bombarda</name>
    <dbReference type="NCBI Taxonomy" id="252184"/>
    <lineage>
        <taxon>Eukaryota</taxon>
        <taxon>Fungi</taxon>
        <taxon>Dikarya</taxon>
        <taxon>Ascomycota</taxon>
        <taxon>Pezizomycotina</taxon>
        <taxon>Sordariomycetes</taxon>
        <taxon>Sordariomycetidae</taxon>
        <taxon>Sordariales</taxon>
        <taxon>Lasiosphaeriaceae</taxon>
        <taxon>Bombardia</taxon>
    </lineage>
</organism>
<comment type="caution">
    <text evidence="2">The sequence shown here is derived from an EMBL/GenBank/DDBJ whole genome shotgun (WGS) entry which is preliminary data.</text>
</comment>
<accession>A0AA39XKL1</accession>
<name>A0AA39XKL1_9PEZI</name>
<evidence type="ECO:0000313" key="2">
    <source>
        <dbReference type="EMBL" id="KAK0634800.1"/>
    </source>
</evidence>
<gene>
    <name evidence="2" type="ORF">B0T17DRAFT_17989</name>
</gene>
<dbReference type="EMBL" id="JAULSR010000001">
    <property type="protein sequence ID" value="KAK0634800.1"/>
    <property type="molecule type" value="Genomic_DNA"/>
</dbReference>
<keyword evidence="3" id="KW-1185">Reference proteome</keyword>
<dbReference type="Proteomes" id="UP001174934">
    <property type="component" value="Unassembled WGS sequence"/>
</dbReference>
<dbReference type="AlphaFoldDB" id="A0AA39XKL1"/>
<evidence type="ECO:0000256" key="1">
    <source>
        <dbReference type="SAM" id="MobiDB-lite"/>
    </source>
</evidence>
<sequence>MLMPMGIGITIASSVIVETGRGVVEVLRYEVDKSASDDGWLSWMAPRGGKGRSVGSVGVALHACSLCGDPAIKLRPSPAPAPKSSSPEPTTPSPSPGRALGAVHPLHKYGTYNRPTISPPVVHQSIDCHPTQSGSGTVPVTVRDCLWSSCDCNRVPRVDIDIAGSQFPHHRLLLLLPSSSSSFLPPSQPTPPPHLPLSHDDP</sequence>
<evidence type="ECO:0000313" key="3">
    <source>
        <dbReference type="Proteomes" id="UP001174934"/>
    </source>
</evidence>
<protein>
    <submittedName>
        <fullName evidence="2">Uncharacterized protein</fullName>
    </submittedName>
</protein>
<feature type="region of interest" description="Disordered" evidence="1">
    <location>
        <begin position="182"/>
        <end position="202"/>
    </location>
</feature>
<feature type="region of interest" description="Disordered" evidence="1">
    <location>
        <begin position="75"/>
        <end position="102"/>
    </location>
</feature>
<reference evidence="2" key="1">
    <citation type="submission" date="2023-06" db="EMBL/GenBank/DDBJ databases">
        <title>Genome-scale phylogeny and comparative genomics of the fungal order Sordariales.</title>
        <authorList>
            <consortium name="Lawrence Berkeley National Laboratory"/>
            <person name="Hensen N."/>
            <person name="Bonometti L."/>
            <person name="Westerberg I."/>
            <person name="Brannstrom I.O."/>
            <person name="Guillou S."/>
            <person name="Cros-Aarteil S."/>
            <person name="Calhoun S."/>
            <person name="Haridas S."/>
            <person name="Kuo A."/>
            <person name="Mondo S."/>
            <person name="Pangilinan J."/>
            <person name="Riley R."/>
            <person name="LaButti K."/>
            <person name="Andreopoulos B."/>
            <person name="Lipzen A."/>
            <person name="Chen C."/>
            <person name="Yanf M."/>
            <person name="Daum C."/>
            <person name="Ng V."/>
            <person name="Clum A."/>
            <person name="Steindorff A."/>
            <person name="Ohm R."/>
            <person name="Martin F."/>
            <person name="Silar P."/>
            <person name="Natvig D."/>
            <person name="Lalanne C."/>
            <person name="Gautier V."/>
            <person name="Ament-velasquez S.L."/>
            <person name="Kruys A."/>
            <person name="Hutchinson M.I."/>
            <person name="Powell A.J."/>
            <person name="Barry K."/>
            <person name="Miller A.N."/>
            <person name="Grigoriev I.V."/>
            <person name="Debuchy R."/>
            <person name="Gladieux P."/>
            <person name="Thoren M.H."/>
            <person name="Johannesson H."/>
        </authorList>
    </citation>
    <scope>NUCLEOTIDE SEQUENCE</scope>
    <source>
        <strain evidence="2">SMH3391-2</strain>
    </source>
</reference>